<keyword evidence="3" id="KW-1185">Reference proteome</keyword>
<organism evidence="2 3">
    <name type="scientific">Phialemonium thermophilum</name>
    <dbReference type="NCBI Taxonomy" id="223376"/>
    <lineage>
        <taxon>Eukaryota</taxon>
        <taxon>Fungi</taxon>
        <taxon>Dikarya</taxon>
        <taxon>Ascomycota</taxon>
        <taxon>Pezizomycotina</taxon>
        <taxon>Sordariomycetes</taxon>
        <taxon>Sordariomycetidae</taxon>
        <taxon>Cephalothecales</taxon>
        <taxon>Cephalothecaceae</taxon>
        <taxon>Phialemonium</taxon>
    </lineage>
</organism>
<accession>A0ABR3VSK6</accession>
<feature type="compositionally biased region" description="Basic residues" evidence="1">
    <location>
        <begin position="203"/>
        <end position="214"/>
    </location>
</feature>
<dbReference type="EMBL" id="JAZHXJ010001554">
    <property type="protein sequence ID" value="KAL1844662.1"/>
    <property type="molecule type" value="Genomic_DNA"/>
</dbReference>
<dbReference type="Proteomes" id="UP001586593">
    <property type="component" value="Unassembled WGS sequence"/>
</dbReference>
<comment type="caution">
    <text evidence="2">The sequence shown here is derived from an EMBL/GenBank/DDBJ whole genome shotgun (WGS) entry which is preliminary data.</text>
</comment>
<protein>
    <submittedName>
        <fullName evidence="2">Uncharacterized protein</fullName>
    </submittedName>
</protein>
<reference evidence="2 3" key="1">
    <citation type="journal article" date="2024" name="Commun. Biol.">
        <title>Comparative genomic analysis of thermophilic fungi reveals convergent evolutionary adaptations and gene losses.</title>
        <authorList>
            <person name="Steindorff A.S."/>
            <person name="Aguilar-Pontes M.V."/>
            <person name="Robinson A.J."/>
            <person name="Andreopoulos B."/>
            <person name="LaButti K."/>
            <person name="Kuo A."/>
            <person name="Mondo S."/>
            <person name="Riley R."/>
            <person name="Otillar R."/>
            <person name="Haridas S."/>
            <person name="Lipzen A."/>
            <person name="Grimwood J."/>
            <person name="Schmutz J."/>
            <person name="Clum A."/>
            <person name="Reid I.D."/>
            <person name="Moisan M.C."/>
            <person name="Butler G."/>
            <person name="Nguyen T.T.M."/>
            <person name="Dewar K."/>
            <person name="Conant G."/>
            <person name="Drula E."/>
            <person name="Henrissat B."/>
            <person name="Hansel C."/>
            <person name="Singer S."/>
            <person name="Hutchinson M.I."/>
            <person name="de Vries R.P."/>
            <person name="Natvig D.O."/>
            <person name="Powell A.J."/>
            <person name="Tsang A."/>
            <person name="Grigoriev I.V."/>
        </authorList>
    </citation>
    <scope>NUCLEOTIDE SEQUENCE [LARGE SCALE GENOMIC DNA]</scope>
    <source>
        <strain evidence="2 3">ATCC 24622</strain>
    </source>
</reference>
<feature type="region of interest" description="Disordered" evidence="1">
    <location>
        <begin position="201"/>
        <end position="239"/>
    </location>
</feature>
<gene>
    <name evidence="2" type="ORF">VTK73DRAFT_2071</name>
</gene>
<proteinExistence type="predicted"/>
<feature type="compositionally biased region" description="Basic residues" evidence="1">
    <location>
        <begin position="223"/>
        <end position="239"/>
    </location>
</feature>
<sequence>MAVSLGPVPIHRSLLAAVESAARITPPTRSTLPSATSLCGRCDSLRPWLGRFLRPSRRAVSTLPSSRAPTLLSRTPHRGPAGPVRISPVRTFLSSSPVIRDYVDLPPNYDDATGLPFRSRDLDEREVLGIFGPGISAASANRLLRILHGRRVAGTLDDPLVQVNTMPYTKQQQDAALAYLRARVPVDEVINAGLRAEDELRRPRATSRMRRRPLTRAGFGSTSRRKGRAGRKRRARRRR</sequence>
<name>A0ABR3VSK6_9PEZI</name>
<evidence type="ECO:0000313" key="2">
    <source>
        <dbReference type="EMBL" id="KAL1844662.1"/>
    </source>
</evidence>
<evidence type="ECO:0000313" key="3">
    <source>
        <dbReference type="Proteomes" id="UP001586593"/>
    </source>
</evidence>
<feature type="region of interest" description="Disordered" evidence="1">
    <location>
        <begin position="60"/>
        <end position="84"/>
    </location>
</feature>
<evidence type="ECO:0000256" key="1">
    <source>
        <dbReference type="SAM" id="MobiDB-lite"/>
    </source>
</evidence>